<accession>A0ABM3AYA9</accession>
<sequence>MDVFVVVLVGCFGKERNSGSARFHQQWPLFCSQLLYYSYSLLHRFLSQIDTLFPSPYCTTIGLEVQNGYGLIETSPCVAGRQPYYNVYNSLFRSVFEIYRYGSVCFFLVAFSETDFRSLVKLIVKGNYLILNAAFKIFLDYLAVEFKSGYLQAPMLLN</sequence>
<name>A0ABM3AYA9_GOSHI</name>
<gene>
    <name evidence="2" type="primary">LOC107942345</name>
</gene>
<keyword evidence="1" id="KW-1185">Reference proteome</keyword>
<evidence type="ECO:0000313" key="1">
    <source>
        <dbReference type="Proteomes" id="UP000818029"/>
    </source>
</evidence>
<dbReference type="GeneID" id="107942345"/>
<dbReference type="RefSeq" id="XP_040959773.1">
    <property type="nucleotide sequence ID" value="XM_041103839.1"/>
</dbReference>
<proteinExistence type="predicted"/>
<protein>
    <submittedName>
        <fullName evidence="2">Uncharacterized protein isoform X2</fullName>
    </submittedName>
</protein>
<dbReference type="Proteomes" id="UP000818029">
    <property type="component" value="Chromosome D10"/>
</dbReference>
<organism evidence="1 2">
    <name type="scientific">Gossypium hirsutum</name>
    <name type="common">Upland cotton</name>
    <name type="synonym">Gossypium mexicanum</name>
    <dbReference type="NCBI Taxonomy" id="3635"/>
    <lineage>
        <taxon>Eukaryota</taxon>
        <taxon>Viridiplantae</taxon>
        <taxon>Streptophyta</taxon>
        <taxon>Embryophyta</taxon>
        <taxon>Tracheophyta</taxon>
        <taxon>Spermatophyta</taxon>
        <taxon>Magnoliopsida</taxon>
        <taxon>eudicotyledons</taxon>
        <taxon>Gunneridae</taxon>
        <taxon>Pentapetalae</taxon>
        <taxon>rosids</taxon>
        <taxon>malvids</taxon>
        <taxon>Malvales</taxon>
        <taxon>Malvaceae</taxon>
        <taxon>Malvoideae</taxon>
        <taxon>Gossypium</taxon>
    </lineage>
</organism>
<reference evidence="2" key="2">
    <citation type="submission" date="2025-08" db="UniProtKB">
        <authorList>
            <consortium name="RefSeq"/>
        </authorList>
    </citation>
    <scope>IDENTIFICATION</scope>
</reference>
<reference evidence="1" key="1">
    <citation type="journal article" date="2020" name="Nat. Genet.">
        <title>Genomic diversifications of five Gossypium allopolyploid species and their impact on cotton improvement.</title>
        <authorList>
            <person name="Chen Z.J."/>
            <person name="Sreedasyam A."/>
            <person name="Ando A."/>
            <person name="Song Q."/>
            <person name="De Santiago L.M."/>
            <person name="Hulse-Kemp A.M."/>
            <person name="Ding M."/>
            <person name="Ye W."/>
            <person name="Kirkbride R.C."/>
            <person name="Jenkins J."/>
            <person name="Plott C."/>
            <person name="Lovell J."/>
            <person name="Lin Y.M."/>
            <person name="Vaughn R."/>
            <person name="Liu B."/>
            <person name="Simpson S."/>
            <person name="Scheffler B.E."/>
            <person name="Wen L."/>
            <person name="Saski C.A."/>
            <person name="Grover C.E."/>
            <person name="Hu G."/>
            <person name="Conover J.L."/>
            <person name="Carlson J.W."/>
            <person name="Shu S."/>
            <person name="Boston L.B."/>
            <person name="Williams M."/>
            <person name="Peterson D.G."/>
            <person name="McGee K."/>
            <person name="Jones D.C."/>
            <person name="Wendel J.F."/>
            <person name="Stelly D.M."/>
            <person name="Grimwood J."/>
            <person name="Schmutz J."/>
        </authorList>
    </citation>
    <scope>NUCLEOTIDE SEQUENCE [LARGE SCALE GENOMIC DNA]</scope>
    <source>
        <strain evidence="1">cv. TM-1</strain>
    </source>
</reference>
<evidence type="ECO:0000313" key="2">
    <source>
        <dbReference type="RefSeq" id="XP_040959773.1"/>
    </source>
</evidence>